<sequence>MSEGPPDLTVRPGAGWAELSGALGTLLRGGPGGPGAAVLATSGSSGTPKRVRLSGAALRASGEATAQVLGGHGRWLLALPTHHVAGFQVLARSVLAGTVPVPVPTAPGMPFAAGPFAAAVAQLGPGSGLRLASLVPTQLARLVDDASGAGTAALRALDAVLLGGAAADPGLLVRAREAGARVVTTYGMSETCGGCVYDGVPLPGVQVRVDPSDDRIRLGGPVLADGYEGDPVLTAERFPEDADGRWFRTDDRGVWAEGRLSVLGRVDDVIVTGGHKVEPRDVEAALRRLPEVADALVVGVPDPEWGQAVAALVVAAGPGDPPSLEHLRSALAGVLPAHARPRRASWGDAIPLLASGKPDRAAVRAALER</sequence>
<organism evidence="3 4">
    <name type="scientific">Ornithinimicrobium pekingense</name>
    <dbReference type="NCBI Taxonomy" id="384677"/>
    <lineage>
        <taxon>Bacteria</taxon>
        <taxon>Bacillati</taxon>
        <taxon>Actinomycetota</taxon>
        <taxon>Actinomycetes</taxon>
        <taxon>Micrococcales</taxon>
        <taxon>Ornithinimicrobiaceae</taxon>
        <taxon>Ornithinimicrobium</taxon>
    </lineage>
</organism>
<dbReference type="SUPFAM" id="SSF56801">
    <property type="entry name" value="Acetyl-CoA synthetase-like"/>
    <property type="match status" value="1"/>
</dbReference>
<dbReference type="RefSeq" id="WP_022920868.1">
    <property type="nucleotide sequence ID" value="NZ_BMLB01000001.1"/>
</dbReference>
<dbReference type="Gene3D" id="3.40.50.12780">
    <property type="entry name" value="N-terminal domain of ligase-like"/>
    <property type="match status" value="1"/>
</dbReference>
<evidence type="ECO:0000313" key="4">
    <source>
        <dbReference type="Proteomes" id="UP000662111"/>
    </source>
</evidence>
<gene>
    <name evidence="3" type="primary">menE</name>
    <name evidence="3" type="ORF">GCM10011509_03680</name>
</gene>
<comment type="caution">
    <text evidence="3">The sequence shown here is derived from an EMBL/GenBank/DDBJ whole genome shotgun (WGS) entry which is preliminary data.</text>
</comment>
<protein>
    <submittedName>
        <fullName evidence="3">O-succinylbenzoic acid--CoA ligase</fullName>
    </submittedName>
</protein>
<dbReference type="InterPro" id="IPR045851">
    <property type="entry name" value="AMP-bd_C_sf"/>
</dbReference>
<dbReference type="Gene3D" id="3.30.300.30">
    <property type="match status" value="1"/>
</dbReference>
<feature type="domain" description="AMP-binding enzyme C-terminal" evidence="2">
    <location>
        <begin position="282"/>
        <end position="357"/>
    </location>
</feature>
<feature type="domain" description="AMP-dependent synthetase/ligase" evidence="1">
    <location>
        <begin position="37"/>
        <end position="206"/>
    </location>
</feature>
<dbReference type="InterPro" id="IPR020845">
    <property type="entry name" value="AMP-binding_CS"/>
</dbReference>
<name>A0ABQ2F721_9MICO</name>
<dbReference type="PANTHER" id="PTHR43767:SF1">
    <property type="entry name" value="NONRIBOSOMAL PEPTIDE SYNTHASE PES1 (EUROFUNG)-RELATED"/>
    <property type="match status" value="1"/>
</dbReference>
<dbReference type="InterPro" id="IPR042099">
    <property type="entry name" value="ANL_N_sf"/>
</dbReference>
<keyword evidence="3" id="KW-0436">Ligase</keyword>
<dbReference type="EMBL" id="BMLB01000001">
    <property type="protein sequence ID" value="GGK58563.1"/>
    <property type="molecule type" value="Genomic_DNA"/>
</dbReference>
<dbReference type="PROSITE" id="PS00455">
    <property type="entry name" value="AMP_BINDING"/>
    <property type="match status" value="1"/>
</dbReference>
<proteinExistence type="predicted"/>
<dbReference type="PANTHER" id="PTHR43767">
    <property type="entry name" value="LONG-CHAIN-FATTY-ACID--COA LIGASE"/>
    <property type="match status" value="1"/>
</dbReference>
<reference evidence="4" key="1">
    <citation type="journal article" date="2019" name="Int. J. Syst. Evol. Microbiol.">
        <title>The Global Catalogue of Microorganisms (GCM) 10K type strain sequencing project: providing services to taxonomists for standard genome sequencing and annotation.</title>
        <authorList>
            <consortium name="The Broad Institute Genomics Platform"/>
            <consortium name="The Broad Institute Genome Sequencing Center for Infectious Disease"/>
            <person name="Wu L."/>
            <person name="Ma J."/>
        </authorList>
    </citation>
    <scope>NUCLEOTIDE SEQUENCE [LARGE SCALE GENOMIC DNA]</scope>
    <source>
        <strain evidence="4">CGMCC 1.5362</strain>
    </source>
</reference>
<accession>A0ABQ2F721</accession>
<evidence type="ECO:0000313" key="3">
    <source>
        <dbReference type="EMBL" id="GGK58563.1"/>
    </source>
</evidence>
<dbReference type="InterPro" id="IPR025110">
    <property type="entry name" value="AMP-bd_C"/>
</dbReference>
<dbReference type="InterPro" id="IPR050237">
    <property type="entry name" value="ATP-dep_AMP-bd_enzyme"/>
</dbReference>
<dbReference type="InterPro" id="IPR000873">
    <property type="entry name" value="AMP-dep_synth/lig_dom"/>
</dbReference>
<dbReference type="GO" id="GO:0016874">
    <property type="term" value="F:ligase activity"/>
    <property type="evidence" value="ECO:0007669"/>
    <property type="project" value="UniProtKB-KW"/>
</dbReference>
<dbReference type="Pfam" id="PF00501">
    <property type="entry name" value="AMP-binding"/>
    <property type="match status" value="1"/>
</dbReference>
<evidence type="ECO:0000259" key="1">
    <source>
        <dbReference type="Pfam" id="PF00501"/>
    </source>
</evidence>
<evidence type="ECO:0000259" key="2">
    <source>
        <dbReference type="Pfam" id="PF13193"/>
    </source>
</evidence>
<dbReference type="Proteomes" id="UP000662111">
    <property type="component" value="Unassembled WGS sequence"/>
</dbReference>
<dbReference type="Pfam" id="PF13193">
    <property type="entry name" value="AMP-binding_C"/>
    <property type="match status" value="1"/>
</dbReference>
<keyword evidence="4" id="KW-1185">Reference proteome</keyword>